<dbReference type="PANTHER" id="PTHR33932">
    <property type="entry name" value="NA(+)/H(+) ANTIPORTER SUBUNIT B"/>
    <property type="match status" value="1"/>
</dbReference>
<dbReference type="Proteomes" id="UP001596406">
    <property type="component" value="Unassembled WGS sequence"/>
</dbReference>
<evidence type="ECO:0000256" key="5">
    <source>
        <dbReference type="ARBA" id="ARBA00023136"/>
    </source>
</evidence>
<evidence type="ECO:0000256" key="4">
    <source>
        <dbReference type="ARBA" id="ARBA00022989"/>
    </source>
</evidence>
<name>A0ABD5UC76_9EURY</name>
<evidence type="ECO:0000259" key="7">
    <source>
        <dbReference type="Pfam" id="PF04039"/>
    </source>
</evidence>
<feature type="transmembrane region" description="Helical" evidence="6">
    <location>
        <begin position="89"/>
        <end position="115"/>
    </location>
</feature>
<keyword evidence="9" id="KW-1185">Reference proteome</keyword>
<evidence type="ECO:0000313" key="8">
    <source>
        <dbReference type="EMBL" id="MFC6836237.1"/>
    </source>
</evidence>
<dbReference type="InterPro" id="IPR007182">
    <property type="entry name" value="MnhB"/>
</dbReference>
<keyword evidence="4 6" id="KW-1133">Transmembrane helix</keyword>
<feature type="transmembrane region" description="Helical" evidence="6">
    <location>
        <begin position="135"/>
        <end position="156"/>
    </location>
</feature>
<protein>
    <submittedName>
        <fullName evidence="8">MnhB domain-containing protein</fullName>
    </submittedName>
</protein>
<dbReference type="GO" id="GO:0005886">
    <property type="term" value="C:plasma membrane"/>
    <property type="evidence" value="ECO:0007669"/>
    <property type="project" value="UniProtKB-SubCell"/>
</dbReference>
<sequence length="170" mass="17853">MSDASRDREPEGDGVERQRGLYVESTIIMTTVRVVTPFILTLGLFVMFHGADSAGGGFQGGAISATVLLMLAFAFGIDAVRDWLDPSVVLGLILVGVANFVGVGLLTLALGGAFLQYDVVPIYHASKYSIELIELGIGAIVAGVITGLFFVIASGFQGPEPLENTAEEES</sequence>
<comment type="caution">
    <text evidence="8">The sequence shown here is derived from an EMBL/GenBank/DDBJ whole genome shotgun (WGS) entry which is preliminary data.</text>
</comment>
<feature type="transmembrane region" description="Helical" evidence="6">
    <location>
        <begin position="58"/>
        <end position="77"/>
    </location>
</feature>
<dbReference type="NCBIfam" id="NF009160">
    <property type="entry name" value="PRK12505.1"/>
    <property type="match status" value="1"/>
</dbReference>
<dbReference type="InterPro" id="IPR050622">
    <property type="entry name" value="CPA3_antiporter_subunitB"/>
</dbReference>
<accession>A0ABD5UC76</accession>
<evidence type="ECO:0000256" key="2">
    <source>
        <dbReference type="ARBA" id="ARBA00022475"/>
    </source>
</evidence>
<dbReference type="RefSeq" id="WP_304447929.1">
    <property type="nucleotide sequence ID" value="NZ_JARRAH010000001.1"/>
</dbReference>
<keyword evidence="3 6" id="KW-0812">Transmembrane</keyword>
<evidence type="ECO:0000313" key="9">
    <source>
        <dbReference type="Proteomes" id="UP001596406"/>
    </source>
</evidence>
<keyword evidence="2" id="KW-1003">Cell membrane</keyword>
<dbReference type="PANTHER" id="PTHR33932:SF4">
    <property type="entry name" value="NA(+)_H(+) ANTIPORTER SUBUNIT B"/>
    <property type="match status" value="1"/>
</dbReference>
<feature type="domain" description="Na+/H+ antiporter MnhB subunit-related protein" evidence="7">
    <location>
        <begin position="27"/>
        <end position="146"/>
    </location>
</feature>
<dbReference type="Pfam" id="PF04039">
    <property type="entry name" value="MnhB"/>
    <property type="match status" value="1"/>
</dbReference>
<dbReference type="AlphaFoldDB" id="A0ABD5UC76"/>
<evidence type="ECO:0000256" key="1">
    <source>
        <dbReference type="ARBA" id="ARBA00004651"/>
    </source>
</evidence>
<feature type="transmembrane region" description="Helical" evidence="6">
    <location>
        <begin position="21"/>
        <end position="46"/>
    </location>
</feature>
<evidence type="ECO:0000256" key="3">
    <source>
        <dbReference type="ARBA" id="ARBA00022692"/>
    </source>
</evidence>
<organism evidence="8 9">
    <name type="scientific">Halomarina ordinaria</name>
    <dbReference type="NCBI Taxonomy" id="3033939"/>
    <lineage>
        <taxon>Archaea</taxon>
        <taxon>Methanobacteriati</taxon>
        <taxon>Methanobacteriota</taxon>
        <taxon>Stenosarchaea group</taxon>
        <taxon>Halobacteria</taxon>
        <taxon>Halobacteriales</taxon>
        <taxon>Natronomonadaceae</taxon>
        <taxon>Halomarina</taxon>
    </lineage>
</organism>
<comment type="subcellular location">
    <subcellularLocation>
        <location evidence="1">Cell membrane</location>
        <topology evidence="1">Multi-pass membrane protein</topology>
    </subcellularLocation>
</comment>
<proteinExistence type="predicted"/>
<keyword evidence="5 6" id="KW-0472">Membrane</keyword>
<gene>
    <name evidence="8" type="ORF">ACFQHK_06920</name>
</gene>
<dbReference type="EMBL" id="JBHSXM010000001">
    <property type="protein sequence ID" value="MFC6836237.1"/>
    <property type="molecule type" value="Genomic_DNA"/>
</dbReference>
<evidence type="ECO:0000256" key="6">
    <source>
        <dbReference type="SAM" id="Phobius"/>
    </source>
</evidence>
<reference evidence="8 9" key="1">
    <citation type="journal article" date="2019" name="Int. J. Syst. Evol. Microbiol.">
        <title>The Global Catalogue of Microorganisms (GCM) 10K type strain sequencing project: providing services to taxonomists for standard genome sequencing and annotation.</title>
        <authorList>
            <consortium name="The Broad Institute Genomics Platform"/>
            <consortium name="The Broad Institute Genome Sequencing Center for Infectious Disease"/>
            <person name="Wu L."/>
            <person name="Ma J."/>
        </authorList>
    </citation>
    <scope>NUCLEOTIDE SEQUENCE [LARGE SCALE GENOMIC DNA]</scope>
    <source>
        <strain evidence="8 9">PSRA2</strain>
    </source>
</reference>